<reference evidence="1 2" key="1">
    <citation type="journal article" date="2014" name="Int. J. Syst. Evol. Microbiol.">
        <title>Solimonas terrae sp. nov., isolated from soil.</title>
        <authorList>
            <person name="Kim S.J."/>
            <person name="Moon J.Y."/>
            <person name="Weon H.Y."/>
            <person name="Ahn J.H."/>
            <person name="Chen W.M."/>
            <person name="Kwon S.W."/>
        </authorList>
    </citation>
    <scope>NUCLEOTIDE SEQUENCE [LARGE SCALE GENOMIC DNA]</scope>
    <source>
        <strain evidence="1 2">KIS83-12</strain>
    </source>
</reference>
<keyword evidence="2" id="KW-1185">Reference proteome</keyword>
<dbReference type="Pfam" id="PF09424">
    <property type="entry name" value="YqeY"/>
    <property type="match status" value="1"/>
</dbReference>
<protein>
    <submittedName>
        <fullName evidence="1">GatB/YqeY domain-containing protein</fullName>
    </submittedName>
</protein>
<proteinExistence type="predicted"/>
<dbReference type="InterPro" id="IPR042184">
    <property type="entry name" value="YqeY/Aim41_N"/>
</dbReference>
<dbReference type="Gene3D" id="1.10.1510.10">
    <property type="entry name" value="Uncharacterised protein YqeY/AIM41 PF09424, N-terminal domain"/>
    <property type="match status" value="1"/>
</dbReference>
<dbReference type="SUPFAM" id="SSF89095">
    <property type="entry name" value="GatB/YqeY motif"/>
    <property type="match status" value="1"/>
</dbReference>
<dbReference type="PANTHER" id="PTHR28055:SF1">
    <property type="entry name" value="ALTERED INHERITANCE OF MITOCHONDRIA PROTEIN 41, MITOCHONDRIAL"/>
    <property type="match status" value="1"/>
</dbReference>
<dbReference type="InterPro" id="IPR023168">
    <property type="entry name" value="GatB_Yqey_C_2"/>
</dbReference>
<sequence>MSDLKTRVYDDVKTAMKAGEKERLAMLRMLTAELKQREVVESTELTDAVVQSAVEKMIKQRRDSEAQFRNGNRPELADKEAREIQMLMAYLPQQLTEAEVVALVKQAVGETGAASGKDMGKVMGWLKPKVQGRTDMGKLSGLIKAQLPA</sequence>
<dbReference type="InterPro" id="IPR003789">
    <property type="entry name" value="Asn/Gln_tRNA_amidoTrase-B-like"/>
</dbReference>
<dbReference type="GO" id="GO:0016884">
    <property type="term" value="F:carbon-nitrogen ligase activity, with glutamine as amido-N-donor"/>
    <property type="evidence" value="ECO:0007669"/>
    <property type="project" value="InterPro"/>
</dbReference>
<dbReference type="PANTHER" id="PTHR28055">
    <property type="entry name" value="ALTERED INHERITANCE OF MITOCHONDRIA PROTEIN 41, MITOCHONDRIAL"/>
    <property type="match status" value="1"/>
</dbReference>
<dbReference type="InterPro" id="IPR019004">
    <property type="entry name" value="YqeY/Aim41"/>
</dbReference>
<accession>A0A6M2BRE0</accession>
<dbReference type="Gene3D" id="1.10.10.410">
    <property type="match status" value="1"/>
</dbReference>
<name>A0A6M2BRE0_9GAMM</name>
<dbReference type="RefSeq" id="WP_166254845.1">
    <property type="nucleotide sequence ID" value="NZ_JAAMOW010000004.1"/>
</dbReference>
<comment type="caution">
    <text evidence="1">The sequence shown here is derived from an EMBL/GenBank/DDBJ whole genome shotgun (WGS) entry which is preliminary data.</text>
</comment>
<evidence type="ECO:0000313" key="2">
    <source>
        <dbReference type="Proteomes" id="UP000472676"/>
    </source>
</evidence>
<organism evidence="1 2">
    <name type="scientific">Solimonas terrae</name>
    <dbReference type="NCBI Taxonomy" id="1396819"/>
    <lineage>
        <taxon>Bacteria</taxon>
        <taxon>Pseudomonadati</taxon>
        <taxon>Pseudomonadota</taxon>
        <taxon>Gammaproteobacteria</taxon>
        <taxon>Nevskiales</taxon>
        <taxon>Nevskiaceae</taxon>
        <taxon>Solimonas</taxon>
    </lineage>
</organism>
<evidence type="ECO:0000313" key="1">
    <source>
        <dbReference type="EMBL" id="NGY04781.1"/>
    </source>
</evidence>
<gene>
    <name evidence="1" type="ORF">G7Y85_08390</name>
</gene>
<dbReference type="Proteomes" id="UP000472676">
    <property type="component" value="Unassembled WGS sequence"/>
</dbReference>
<dbReference type="AlphaFoldDB" id="A0A6M2BRE0"/>
<dbReference type="EMBL" id="JAAMOW010000004">
    <property type="protein sequence ID" value="NGY04781.1"/>
    <property type="molecule type" value="Genomic_DNA"/>
</dbReference>